<dbReference type="Gene3D" id="1.10.8.60">
    <property type="match status" value="1"/>
</dbReference>
<dbReference type="FunFam" id="1.10.8.60:FF:000001">
    <property type="entry name" value="ATP-dependent zinc metalloprotease FtsH"/>
    <property type="match status" value="1"/>
</dbReference>
<evidence type="ECO:0000256" key="1">
    <source>
        <dbReference type="ARBA" id="ARBA00001947"/>
    </source>
</evidence>
<dbReference type="PANTHER" id="PTHR23076:SF97">
    <property type="entry name" value="ATP-DEPENDENT ZINC METALLOPROTEASE YME1L1"/>
    <property type="match status" value="1"/>
</dbReference>
<dbReference type="GO" id="GO:0005743">
    <property type="term" value="C:mitochondrial inner membrane"/>
    <property type="evidence" value="ECO:0007669"/>
    <property type="project" value="TreeGrafter"/>
</dbReference>
<dbReference type="InterPro" id="IPR003593">
    <property type="entry name" value="AAA+_ATPase"/>
</dbReference>
<dbReference type="GO" id="GO:0004176">
    <property type="term" value="F:ATP-dependent peptidase activity"/>
    <property type="evidence" value="ECO:0007669"/>
    <property type="project" value="InterPro"/>
</dbReference>
<dbReference type="CDD" id="cd19501">
    <property type="entry name" value="RecA-like_FtsH"/>
    <property type="match status" value="1"/>
</dbReference>
<keyword evidence="13" id="KW-0496">Mitochondrion</keyword>
<keyword evidence="10" id="KW-0862">Zinc</keyword>
<protein>
    <submittedName>
        <fullName evidence="18">ATP-dependent zinc metalloprotease YME1</fullName>
    </submittedName>
</protein>
<comment type="similarity">
    <text evidence="5">In the N-terminal section; belongs to the AAA ATPase family.</text>
</comment>
<dbReference type="HAMAP" id="MF_01458">
    <property type="entry name" value="FtsH"/>
    <property type="match status" value="1"/>
</dbReference>
<dbReference type="InterPro" id="IPR003960">
    <property type="entry name" value="ATPase_AAA_CS"/>
</dbReference>
<keyword evidence="14 16" id="KW-0472">Membrane</keyword>
<dbReference type="Proteomes" id="UP000198287">
    <property type="component" value="Unassembled WGS sequence"/>
</dbReference>
<evidence type="ECO:0000256" key="7">
    <source>
        <dbReference type="ARBA" id="ARBA00022723"/>
    </source>
</evidence>
<organism evidence="18 19">
    <name type="scientific">Folsomia candida</name>
    <name type="common">Springtail</name>
    <dbReference type="NCBI Taxonomy" id="158441"/>
    <lineage>
        <taxon>Eukaryota</taxon>
        <taxon>Metazoa</taxon>
        <taxon>Ecdysozoa</taxon>
        <taxon>Arthropoda</taxon>
        <taxon>Hexapoda</taxon>
        <taxon>Collembola</taxon>
        <taxon>Entomobryomorpha</taxon>
        <taxon>Isotomoidea</taxon>
        <taxon>Isotomidae</taxon>
        <taxon>Proisotominae</taxon>
        <taxon>Folsomia</taxon>
    </lineage>
</organism>
<dbReference type="GO" id="GO:0016887">
    <property type="term" value="F:ATP hydrolysis activity"/>
    <property type="evidence" value="ECO:0007669"/>
    <property type="project" value="InterPro"/>
</dbReference>
<evidence type="ECO:0000256" key="10">
    <source>
        <dbReference type="ARBA" id="ARBA00022833"/>
    </source>
</evidence>
<dbReference type="SMART" id="SM00382">
    <property type="entry name" value="AAA"/>
    <property type="match status" value="1"/>
</dbReference>
<evidence type="ECO:0000256" key="12">
    <source>
        <dbReference type="ARBA" id="ARBA00023049"/>
    </source>
</evidence>
<dbReference type="OMA" id="HTAYIPD"/>
<name>A0A226D0S5_FOLCA</name>
<evidence type="ECO:0000256" key="11">
    <source>
        <dbReference type="ARBA" id="ARBA00022840"/>
    </source>
</evidence>
<dbReference type="GO" id="GO:0006515">
    <property type="term" value="P:protein quality control for misfolded or incompletely synthesized proteins"/>
    <property type="evidence" value="ECO:0007669"/>
    <property type="project" value="TreeGrafter"/>
</dbReference>
<dbReference type="SUPFAM" id="SSF140990">
    <property type="entry name" value="FtsH protease domain-like"/>
    <property type="match status" value="1"/>
</dbReference>
<dbReference type="InterPro" id="IPR005936">
    <property type="entry name" value="FtsH"/>
</dbReference>
<evidence type="ECO:0000256" key="15">
    <source>
        <dbReference type="SAM" id="MobiDB-lite"/>
    </source>
</evidence>
<keyword evidence="6 18" id="KW-0645">Protease</keyword>
<proteinExistence type="inferred from homology"/>
<dbReference type="Gene3D" id="3.40.50.300">
    <property type="entry name" value="P-loop containing nucleotide triphosphate hydrolases"/>
    <property type="match status" value="1"/>
</dbReference>
<evidence type="ECO:0000256" key="4">
    <source>
        <dbReference type="ARBA" id="ARBA00010044"/>
    </source>
</evidence>
<keyword evidence="12 18" id="KW-0482">Metalloprotease</keyword>
<dbReference type="GO" id="GO:0004222">
    <property type="term" value="F:metalloendopeptidase activity"/>
    <property type="evidence" value="ECO:0007669"/>
    <property type="project" value="InterPro"/>
</dbReference>
<dbReference type="Gene3D" id="1.20.58.760">
    <property type="entry name" value="Peptidase M41"/>
    <property type="match status" value="1"/>
</dbReference>
<dbReference type="GO" id="GO:0005524">
    <property type="term" value="F:ATP binding"/>
    <property type="evidence" value="ECO:0007669"/>
    <property type="project" value="UniProtKB-KW"/>
</dbReference>
<evidence type="ECO:0000256" key="5">
    <source>
        <dbReference type="ARBA" id="ARBA00010550"/>
    </source>
</evidence>
<feature type="transmembrane region" description="Helical" evidence="16">
    <location>
        <begin position="324"/>
        <end position="346"/>
    </location>
</feature>
<sequence>MYSVQHNQLLQQLTQLTCGVVATVTNTRVRPRKLKLNAKSTQQQQQRHNFLPPSAAAAAGELGHNANSSSTGENLPSGISNKNLLGPLLSAQFSKLGLTEFKTDAEFNQVVTLLADRVINKANTGQNYNSSVKDKFRSEEQFRLVNQIWEDVVQTVNVDFPSSMTGWSDKYLKTVMLKQVKSVERSSSREEFASSPYLRFSKNGLFDLDKRFLHPTNGGLYQAVPFRTFKTQRDLDAARERNPSLLARVKDKFFPGKDSTTPGGPGAPLSSDKLKAMVADLPQNDADKLKIAFAEGYMSGTGGGGSGQGEKGRAYRWLRTLQQILAIAVFTAILASLMGSFGSGMFRVSVGNGNEVQPEDINVTFDDVKGVDEAKQELQDIVEFLKNPARFVALGGKLPKGVLLVGPPGTGKTLLARAVAGEAGVPFFHAAGPEFDEILVGQGARRVRDLFKAAKLKAPCVVFIDEIDSVGAKRTNSVLHPYANQTINQLLSEMDGFRQNEGVIVLGATNRREDLDKALLRPGRFDVEVPVPAPEYQGRKDILELYLSKVKIGNDVDVELLARGTTGFTGADLENMINQAALKAAIDGADSVSKKHLDFARDKVIMGPSRKNRIPDEETNKITAYHEAGHAIASYFTKDSNPIHKVTIIPRGASLGHTAYIPDKEQYHVTKSQLMALMDTMMGGRAAEELIFGVDKITSGASSDLKQATSIATHMVKEWGMSDKVGLRTVEDSSKALVAVNDLGPQTTELIDAEIKRLLAESYERAKFILKSHAKEHKALAEALMMYETLDAEDVKAILAGQPPPVPHHKKEKILLPATKPTTTGGISPPGGPKQRLHPC</sequence>
<dbReference type="Pfam" id="PF17862">
    <property type="entry name" value="AAA_lid_3"/>
    <property type="match status" value="1"/>
</dbReference>
<dbReference type="GO" id="GO:0046872">
    <property type="term" value="F:metal ion binding"/>
    <property type="evidence" value="ECO:0007669"/>
    <property type="project" value="UniProtKB-KW"/>
</dbReference>
<evidence type="ECO:0000259" key="17">
    <source>
        <dbReference type="SMART" id="SM00382"/>
    </source>
</evidence>
<evidence type="ECO:0000256" key="6">
    <source>
        <dbReference type="ARBA" id="ARBA00022670"/>
    </source>
</evidence>
<dbReference type="InterPro" id="IPR003959">
    <property type="entry name" value="ATPase_AAA_core"/>
</dbReference>
<keyword evidence="9" id="KW-0378">Hydrolase</keyword>
<dbReference type="FunFam" id="1.20.58.760:FF:000002">
    <property type="entry name" value="ATP-dependent zinc metalloprotease FtsH"/>
    <property type="match status" value="1"/>
</dbReference>
<comment type="cofactor">
    <cofactor evidence="1">
        <name>Zn(2+)</name>
        <dbReference type="ChEBI" id="CHEBI:29105"/>
    </cofactor>
</comment>
<keyword evidence="16" id="KW-1133">Transmembrane helix</keyword>
<evidence type="ECO:0000256" key="14">
    <source>
        <dbReference type="ARBA" id="ARBA00023136"/>
    </source>
</evidence>
<keyword evidence="11" id="KW-0067">ATP-binding</keyword>
<comment type="similarity">
    <text evidence="4">In the C-terminal section; belongs to the peptidase M41 family.</text>
</comment>
<dbReference type="InterPro" id="IPR027417">
    <property type="entry name" value="P-loop_NTPase"/>
</dbReference>
<keyword evidence="7" id="KW-0479">Metal-binding</keyword>
<dbReference type="InterPro" id="IPR041569">
    <property type="entry name" value="AAA_lid_3"/>
</dbReference>
<evidence type="ECO:0000256" key="3">
    <source>
        <dbReference type="ARBA" id="ARBA00004370"/>
    </source>
</evidence>
<dbReference type="PROSITE" id="PS00674">
    <property type="entry name" value="AAA"/>
    <property type="match status" value="1"/>
</dbReference>
<keyword evidence="8" id="KW-0547">Nucleotide-binding</keyword>
<gene>
    <name evidence="18" type="ORF">Fcan01_26039</name>
</gene>
<comment type="caution">
    <text evidence="18">The sequence shown here is derived from an EMBL/GenBank/DDBJ whole genome shotgun (WGS) entry which is preliminary data.</text>
</comment>
<evidence type="ECO:0000256" key="8">
    <source>
        <dbReference type="ARBA" id="ARBA00022741"/>
    </source>
</evidence>
<evidence type="ECO:0000256" key="13">
    <source>
        <dbReference type="ARBA" id="ARBA00023128"/>
    </source>
</evidence>
<feature type="region of interest" description="Disordered" evidence="15">
    <location>
        <begin position="817"/>
        <end position="840"/>
    </location>
</feature>
<evidence type="ECO:0000313" key="18">
    <source>
        <dbReference type="EMBL" id="OXA39182.1"/>
    </source>
</evidence>
<dbReference type="InterPro" id="IPR037219">
    <property type="entry name" value="Peptidase_M41-like"/>
</dbReference>
<dbReference type="GO" id="GO:0007005">
    <property type="term" value="P:mitochondrion organization"/>
    <property type="evidence" value="ECO:0007669"/>
    <property type="project" value="TreeGrafter"/>
</dbReference>
<evidence type="ECO:0000256" key="2">
    <source>
        <dbReference type="ARBA" id="ARBA00004173"/>
    </source>
</evidence>
<keyword evidence="16" id="KW-0812">Transmembrane</keyword>
<dbReference type="STRING" id="158441.A0A226D0S5"/>
<dbReference type="OrthoDB" id="1413014at2759"/>
<dbReference type="Pfam" id="PF00004">
    <property type="entry name" value="AAA"/>
    <property type="match status" value="1"/>
</dbReference>
<dbReference type="EMBL" id="LNIX01000040">
    <property type="protein sequence ID" value="OXA39182.1"/>
    <property type="molecule type" value="Genomic_DNA"/>
</dbReference>
<dbReference type="FunFam" id="3.40.50.300:FF:000175">
    <property type="entry name" value="ATP-dependent zinc metalloprotease FTSH 4"/>
    <property type="match status" value="1"/>
</dbReference>
<evidence type="ECO:0000256" key="9">
    <source>
        <dbReference type="ARBA" id="ARBA00022801"/>
    </source>
</evidence>
<dbReference type="PANTHER" id="PTHR23076">
    <property type="entry name" value="METALLOPROTEASE M41 FTSH"/>
    <property type="match status" value="1"/>
</dbReference>
<dbReference type="Pfam" id="PF01434">
    <property type="entry name" value="Peptidase_M41"/>
    <property type="match status" value="1"/>
</dbReference>
<feature type="domain" description="AAA+ ATPase" evidence="17">
    <location>
        <begin position="398"/>
        <end position="535"/>
    </location>
</feature>
<evidence type="ECO:0000313" key="19">
    <source>
        <dbReference type="Proteomes" id="UP000198287"/>
    </source>
</evidence>
<dbReference type="InterPro" id="IPR000642">
    <property type="entry name" value="Peptidase_M41"/>
</dbReference>
<keyword evidence="19" id="KW-1185">Reference proteome</keyword>
<dbReference type="NCBIfam" id="TIGR01241">
    <property type="entry name" value="FtsH_fam"/>
    <property type="match status" value="1"/>
</dbReference>
<dbReference type="AlphaFoldDB" id="A0A226D0S5"/>
<evidence type="ECO:0000256" key="16">
    <source>
        <dbReference type="SAM" id="Phobius"/>
    </source>
</evidence>
<reference evidence="18 19" key="1">
    <citation type="submission" date="2015-12" db="EMBL/GenBank/DDBJ databases">
        <title>The genome of Folsomia candida.</title>
        <authorList>
            <person name="Faddeeva A."/>
            <person name="Derks M.F."/>
            <person name="Anvar Y."/>
            <person name="Smit S."/>
            <person name="Van Straalen N."/>
            <person name="Roelofs D."/>
        </authorList>
    </citation>
    <scope>NUCLEOTIDE SEQUENCE [LARGE SCALE GENOMIC DNA]</scope>
    <source>
        <strain evidence="18 19">VU population</strain>
        <tissue evidence="18">Whole body</tissue>
    </source>
</reference>
<dbReference type="SUPFAM" id="SSF52540">
    <property type="entry name" value="P-loop containing nucleoside triphosphate hydrolases"/>
    <property type="match status" value="1"/>
</dbReference>
<comment type="subcellular location">
    <subcellularLocation>
        <location evidence="3">Membrane</location>
    </subcellularLocation>
    <subcellularLocation>
        <location evidence="2">Mitochondrion</location>
    </subcellularLocation>
</comment>
<accession>A0A226D0S5</accession>